<feature type="chain" id="PRO_5002664433" evidence="2">
    <location>
        <begin position="24"/>
        <end position="120"/>
    </location>
</feature>
<organism evidence="3 4">
    <name type="scientific">Congregibacter litoralis KT71</name>
    <dbReference type="NCBI Taxonomy" id="314285"/>
    <lineage>
        <taxon>Bacteria</taxon>
        <taxon>Pseudomonadati</taxon>
        <taxon>Pseudomonadota</taxon>
        <taxon>Gammaproteobacteria</taxon>
        <taxon>Cellvibrionales</taxon>
        <taxon>Halieaceae</taxon>
        <taxon>Congregibacter</taxon>
    </lineage>
</organism>
<dbReference type="Gene3D" id="3.30.1450.10">
    <property type="match status" value="1"/>
</dbReference>
<dbReference type="OrthoDB" id="6399368at2"/>
<dbReference type="AlphaFoldDB" id="A4A742"/>
<dbReference type="InterPro" id="IPR021534">
    <property type="entry name" value="DUF3192"/>
</dbReference>
<keyword evidence="1 2" id="KW-0732">Signal</keyword>
<comment type="caution">
    <text evidence="3">The sequence shown here is derived from an EMBL/GenBank/DDBJ whole genome shotgun (WGS) entry which is preliminary data.</text>
</comment>
<dbReference type="Pfam" id="PF11399">
    <property type="entry name" value="DUF3192"/>
    <property type="match status" value="1"/>
</dbReference>
<dbReference type="Proteomes" id="UP000019205">
    <property type="component" value="Chromosome"/>
</dbReference>
<gene>
    <name evidence="3" type="ORF">KT71_02652</name>
</gene>
<evidence type="ECO:0000256" key="2">
    <source>
        <dbReference type="SAM" id="SignalP"/>
    </source>
</evidence>
<sequence>MKTLSRICAITLLSFAASGCVFIDGKYVDHNDWRDDQRDNRAMISKLEIGASRDGVVDSLGTPADSEAFTHDGEEVRVLFYRTQRKHSDGETTRDETTPLVFKNDQLIGWGESVYSDYRF</sequence>
<dbReference type="RefSeq" id="WP_008292932.1">
    <property type="nucleotide sequence ID" value="NZ_CM002299.1"/>
</dbReference>
<dbReference type="HOGENOM" id="CLU_160719_0_0_6"/>
<protein>
    <submittedName>
        <fullName evidence="3">Beta-barrel assembly machine subunit BamE</fullName>
    </submittedName>
</protein>
<dbReference type="PROSITE" id="PS51257">
    <property type="entry name" value="PROKAR_LIPOPROTEIN"/>
    <property type="match status" value="1"/>
</dbReference>
<dbReference type="eggNOG" id="COG2913">
    <property type="taxonomic scope" value="Bacteria"/>
</dbReference>
<reference evidence="3 4" key="1">
    <citation type="journal article" date="2007" name="Proc. Natl. Acad. Sci. U.S.A.">
        <title>Characterization of a marine gammaproteobacterium capable of aerobic anoxygenic photosynthesis.</title>
        <authorList>
            <person name="Fuchs B.M."/>
            <person name="Spring S."/>
            <person name="Teeling H."/>
            <person name="Quast C."/>
            <person name="Wulf J."/>
            <person name="Schattenhofer M."/>
            <person name="Yan S."/>
            <person name="Ferriera S."/>
            <person name="Johnson J."/>
            <person name="Glockner F.O."/>
            <person name="Amann R."/>
        </authorList>
    </citation>
    <scope>NUCLEOTIDE SEQUENCE [LARGE SCALE GENOMIC DNA]</scope>
    <source>
        <strain evidence="3">KT71</strain>
    </source>
</reference>
<evidence type="ECO:0000313" key="3">
    <source>
        <dbReference type="EMBL" id="EAQ98111.1"/>
    </source>
</evidence>
<dbReference type="EMBL" id="AAOA02000002">
    <property type="protein sequence ID" value="EAQ98111.1"/>
    <property type="molecule type" value="Genomic_DNA"/>
</dbReference>
<proteinExistence type="predicted"/>
<reference evidence="3 4" key="2">
    <citation type="journal article" date="2009" name="PLoS ONE">
        <title>The photosynthetic apparatus and its regulation in the aerobic gammaproteobacterium Congregibacter litoralis gen. nov., sp. nov.</title>
        <authorList>
            <person name="Spring S."/>
            <person name="Lunsdorf H."/>
            <person name="Fuchs B.M."/>
            <person name="Tindall B.J."/>
        </authorList>
    </citation>
    <scope>NUCLEOTIDE SEQUENCE [LARGE SCALE GENOMIC DNA]</scope>
    <source>
        <strain evidence="3">KT71</strain>
    </source>
</reference>
<name>A4A742_9GAMM</name>
<accession>A4A742</accession>
<keyword evidence="4" id="KW-1185">Reference proteome</keyword>
<feature type="signal peptide" evidence="2">
    <location>
        <begin position="1"/>
        <end position="23"/>
    </location>
</feature>
<dbReference type="InterPro" id="IPR037873">
    <property type="entry name" value="BamE-like"/>
</dbReference>
<evidence type="ECO:0000256" key="1">
    <source>
        <dbReference type="ARBA" id="ARBA00022729"/>
    </source>
</evidence>
<dbReference type="STRING" id="314285.KT71_02652"/>
<evidence type="ECO:0000313" key="4">
    <source>
        <dbReference type="Proteomes" id="UP000019205"/>
    </source>
</evidence>